<name>A0A6J8ERR9_MYTCO</name>
<evidence type="ECO:0000313" key="1">
    <source>
        <dbReference type="EMBL" id="CAC5421821.1"/>
    </source>
</evidence>
<dbReference type="Proteomes" id="UP000507470">
    <property type="component" value="Unassembled WGS sequence"/>
</dbReference>
<sequence>MEPVQRSCNSRSEVKCNSCFKTFSVKISENIQIHVMSKLNEENPYSDSDELLDPMLNCNDTVKDDSTSILLKDDEINVVAPATNTDATKSFVNQNIDHADDFCTSIPLSVSNMSNSASMVQQEEADTCICSASPENNNAAQIPSQLHLNCKSEQNSDLDHIIANGIDECLRTEMNDPVEILRYFQGLIVTGKTRTTT</sequence>
<protein>
    <submittedName>
        <fullName evidence="1">Uncharacterized protein</fullName>
    </submittedName>
</protein>
<keyword evidence="2" id="KW-1185">Reference proteome</keyword>
<gene>
    <name evidence="1" type="ORF">MCOR_53906</name>
</gene>
<evidence type="ECO:0000313" key="2">
    <source>
        <dbReference type="Proteomes" id="UP000507470"/>
    </source>
</evidence>
<proteinExistence type="predicted"/>
<accession>A0A6J8ERR9</accession>
<organism evidence="1 2">
    <name type="scientific">Mytilus coruscus</name>
    <name type="common">Sea mussel</name>
    <dbReference type="NCBI Taxonomy" id="42192"/>
    <lineage>
        <taxon>Eukaryota</taxon>
        <taxon>Metazoa</taxon>
        <taxon>Spiralia</taxon>
        <taxon>Lophotrochozoa</taxon>
        <taxon>Mollusca</taxon>
        <taxon>Bivalvia</taxon>
        <taxon>Autobranchia</taxon>
        <taxon>Pteriomorphia</taxon>
        <taxon>Mytilida</taxon>
        <taxon>Mytiloidea</taxon>
        <taxon>Mytilidae</taxon>
        <taxon>Mytilinae</taxon>
        <taxon>Mytilus</taxon>
    </lineage>
</organism>
<dbReference type="EMBL" id="CACVKT020009383">
    <property type="protein sequence ID" value="CAC5421821.1"/>
    <property type="molecule type" value="Genomic_DNA"/>
</dbReference>
<dbReference type="OrthoDB" id="5988852at2759"/>
<reference evidence="1 2" key="1">
    <citation type="submission" date="2020-06" db="EMBL/GenBank/DDBJ databases">
        <authorList>
            <person name="Li R."/>
            <person name="Bekaert M."/>
        </authorList>
    </citation>
    <scope>NUCLEOTIDE SEQUENCE [LARGE SCALE GENOMIC DNA]</scope>
    <source>
        <strain evidence="2">wild</strain>
    </source>
</reference>
<dbReference type="AlphaFoldDB" id="A0A6J8ERR9"/>